<keyword evidence="9" id="KW-0413">Isomerase</keyword>
<sequence>MERNSVVLVDREDAALGEMDKMEAHRLGVLHRAFSIFIFNGNGDMLIHQRAKGKYHGAGLWTNACCSHPQWDEDIAESAKERLVFEMGLSCSLEKAFSFIYNIPVENNLIEHEYDHVFYGYTDVQPDPNPAEIQNYRWISLGQLEQEVDAQPQDFTYWFKMALKRIIADFTAASN</sequence>
<evidence type="ECO:0000256" key="6">
    <source>
        <dbReference type="ARBA" id="ARBA00022842"/>
    </source>
</evidence>
<keyword evidence="13" id="KW-1185">Reference proteome</keyword>
<evidence type="ECO:0000256" key="8">
    <source>
        <dbReference type="ARBA" id="ARBA00023229"/>
    </source>
</evidence>
<dbReference type="HAMAP" id="MF_00202">
    <property type="entry name" value="Idi"/>
    <property type="match status" value="1"/>
</dbReference>
<evidence type="ECO:0000256" key="9">
    <source>
        <dbReference type="ARBA" id="ARBA00023235"/>
    </source>
</evidence>
<evidence type="ECO:0000256" key="2">
    <source>
        <dbReference type="ARBA" id="ARBA00007579"/>
    </source>
</evidence>
<dbReference type="PROSITE" id="PS51462">
    <property type="entry name" value="NUDIX"/>
    <property type="match status" value="1"/>
</dbReference>
<evidence type="ECO:0000256" key="5">
    <source>
        <dbReference type="ARBA" id="ARBA00022723"/>
    </source>
</evidence>
<dbReference type="EC" id="5.3.3.2" evidence="3 10"/>
<dbReference type="CDD" id="cd02885">
    <property type="entry name" value="NUDIX_IPP_Isomerase"/>
    <property type="match status" value="1"/>
</dbReference>
<comment type="pathway">
    <text evidence="1">Isoprenoid biosynthesis; dimethylallyl diphosphate biosynthesis; dimethylallyl diphosphate from isopentenyl diphosphate: step 1/1.</text>
</comment>
<dbReference type="InterPro" id="IPR056375">
    <property type="entry name" value="Idi_bact"/>
</dbReference>
<keyword evidence="8" id="KW-0414">Isoprene biosynthesis</keyword>
<name>A0ABR9T717_9SPHI</name>
<comment type="similarity">
    <text evidence="2">Belongs to the IPP isomerase type 1 family.</text>
</comment>
<dbReference type="PIRSF" id="PIRSF018427">
    <property type="entry name" value="Isopntndiph_ism"/>
    <property type="match status" value="1"/>
</dbReference>
<dbReference type="RefSeq" id="WP_196938367.1">
    <property type="nucleotide sequence ID" value="NZ_MU158689.1"/>
</dbReference>
<evidence type="ECO:0000256" key="3">
    <source>
        <dbReference type="ARBA" id="ARBA00012057"/>
    </source>
</evidence>
<accession>A0ABR9T717</accession>
<evidence type="ECO:0000256" key="10">
    <source>
        <dbReference type="NCBIfam" id="TIGR02150"/>
    </source>
</evidence>
<dbReference type="Proteomes" id="UP000618319">
    <property type="component" value="Unassembled WGS sequence"/>
</dbReference>
<keyword evidence="7" id="KW-0464">Manganese</keyword>
<evidence type="ECO:0000256" key="1">
    <source>
        <dbReference type="ARBA" id="ARBA00004826"/>
    </source>
</evidence>
<gene>
    <name evidence="12" type="ORF">C4F40_10425</name>
</gene>
<keyword evidence="6" id="KW-0460">Magnesium</keyword>
<proteinExistence type="inferred from homology"/>
<dbReference type="InterPro" id="IPR015797">
    <property type="entry name" value="NUDIX_hydrolase-like_dom_sf"/>
</dbReference>
<comment type="caution">
    <text evidence="12">The sequence shown here is derived from an EMBL/GenBank/DDBJ whole genome shotgun (WGS) entry which is preliminary data.</text>
</comment>
<dbReference type="PANTHER" id="PTHR10885">
    <property type="entry name" value="ISOPENTENYL-DIPHOSPHATE DELTA-ISOMERASE"/>
    <property type="match status" value="1"/>
</dbReference>
<dbReference type="InterPro" id="IPR000086">
    <property type="entry name" value="NUDIX_hydrolase_dom"/>
</dbReference>
<dbReference type="SUPFAM" id="SSF55811">
    <property type="entry name" value="Nudix"/>
    <property type="match status" value="1"/>
</dbReference>
<evidence type="ECO:0000313" key="13">
    <source>
        <dbReference type="Proteomes" id="UP000618319"/>
    </source>
</evidence>
<dbReference type="EMBL" id="PSKQ01000019">
    <property type="protein sequence ID" value="MBE8721138.1"/>
    <property type="molecule type" value="Genomic_DNA"/>
</dbReference>
<keyword evidence="4" id="KW-0963">Cytoplasm</keyword>
<reference evidence="12 13" key="1">
    <citation type="submission" date="2018-02" db="EMBL/GenBank/DDBJ databases">
        <title>Sphingobacterium KA21.</title>
        <authorList>
            <person name="Vasarhelyi B.M."/>
            <person name="Deshmukh S."/>
            <person name="Balint B."/>
            <person name="Kukolya J."/>
        </authorList>
    </citation>
    <scope>NUCLEOTIDE SEQUENCE [LARGE SCALE GENOMIC DNA]</scope>
    <source>
        <strain evidence="12 13">Ka21</strain>
    </source>
</reference>
<dbReference type="PANTHER" id="PTHR10885:SF0">
    <property type="entry name" value="ISOPENTENYL-DIPHOSPHATE DELTA-ISOMERASE"/>
    <property type="match status" value="1"/>
</dbReference>
<dbReference type="Pfam" id="PF00293">
    <property type="entry name" value="NUDIX"/>
    <property type="match status" value="1"/>
</dbReference>
<evidence type="ECO:0000313" key="12">
    <source>
        <dbReference type="EMBL" id="MBE8721138.1"/>
    </source>
</evidence>
<evidence type="ECO:0000256" key="4">
    <source>
        <dbReference type="ARBA" id="ARBA00022490"/>
    </source>
</evidence>
<organism evidence="12 13">
    <name type="scientific">Sphingobacterium pedocola</name>
    <dbReference type="NCBI Taxonomy" id="2082722"/>
    <lineage>
        <taxon>Bacteria</taxon>
        <taxon>Pseudomonadati</taxon>
        <taxon>Bacteroidota</taxon>
        <taxon>Sphingobacteriia</taxon>
        <taxon>Sphingobacteriales</taxon>
        <taxon>Sphingobacteriaceae</taxon>
        <taxon>Sphingobacterium</taxon>
    </lineage>
</organism>
<evidence type="ECO:0000256" key="7">
    <source>
        <dbReference type="ARBA" id="ARBA00023211"/>
    </source>
</evidence>
<dbReference type="NCBIfam" id="TIGR02150">
    <property type="entry name" value="IPP_isom_1"/>
    <property type="match status" value="1"/>
</dbReference>
<dbReference type="NCBIfam" id="NF002995">
    <property type="entry name" value="PRK03759.1"/>
    <property type="match status" value="1"/>
</dbReference>
<dbReference type="InterPro" id="IPR011876">
    <property type="entry name" value="IsopentenylPP_isomerase_typ1"/>
</dbReference>
<keyword evidence="5" id="KW-0479">Metal-binding</keyword>
<evidence type="ECO:0000259" key="11">
    <source>
        <dbReference type="PROSITE" id="PS51462"/>
    </source>
</evidence>
<protein>
    <recommendedName>
        <fullName evidence="3 10">Isopentenyl-diphosphate delta-isomerase</fullName>
        <ecNumber evidence="3 10">5.3.3.2</ecNumber>
    </recommendedName>
</protein>
<feature type="domain" description="Nudix hydrolase" evidence="11">
    <location>
        <begin position="29"/>
        <end position="161"/>
    </location>
</feature>
<dbReference type="Gene3D" id="3.90.79.10">
    <property type="entry name" value="Nucleoside Triphosphate Pyrophosphohydrolase"/>
    <property type="match status" value="1"/>
</dbReference>